<dbReference type="GO" id="GO:0008412">
    <property type="term" value="F:4-hydroxybenzoate polyprenyltransferase activity"/>
    <property type="evidence" value="ECO:0007669"/>
    <property type="project" value="UniProtKB-EC"/>
</dbReference>
<protein>
    <recommendedName>
        <fullName evidence="9">4-hydroxybenzoate polyprenyltransferase, mitochondrial</fullName>
        <shortName evidence="9">4-HB polyprenyltransferase</shortName>
        <ecNumber evidence="9">2.5.1.39</ecNumber>
    </recommendedName>
    <alternativeName>
        <fullName evidence="9">Para-hydroxybenzoate--polyprenyltransferase</fullName>
        <shortName evidence="9">PHB:PPT</shortName>
        <shortName evidence="9">PHB:polyprenyltransferase</shortName>
    </alternativeName>
</protein>
<comment type="pathway">
    <text evidence="9">Cofactor biosynthesis; ubiquinone biosynthesis.</text>
</comment>
<keyword evidence="9" id="KW-0496">Mitochondrion</keyword>
<feature type="transmembrane region" description="Helical" evidence="9">
    <location>
        <begin position="130"/>
        <end position="151"/>
    </location>
</feature>
<dbReference type="GO" id="GO:0005743">
    <property type="term" value="C:mitochondrial inner membrane"/>
    <property type="evidence" value="ECO:0007669"/>
    <property type="project" value="UniProtKB-SubCell"/>
</dbReference>
<keyword evidence="11" id="KW-1185">Reference proteome</keyword>
<evidence type="ECO:0000256" key="8">
    <source>
        <dbReference type="ARBA" id="ARBA00023136"/>
    </source>
</evidence>
<dbReference type="PANTHER" id="PTHR11048">
    <property type="entry name" value="PRENYLTRANSFERASES"/>
    <property type="match status" value="1"/>
</dbReference>
<dbReference type="GO" id="GO:0006744">
    <property type="term" value="P:ubiquinone biosynthetic process"/>
    <property type="evidence" value="ECO:0007669"/>
    <property type="project" value="UniProtKB-UniRule"/>
</dbReference>
<accession>A0AAD7PMW2</accession>
<dbReference type="KEGG" id="qsa:O6P43_020953"/>
<feature type="transmembrane region" description="Helical" evidence="9">
    <location>
        <begin position="163"/>
        <end position="184"/>
    </location>
</feature>
<feature type="transmembrane region" description="Helical" evidence="9">
    <location>
        <begin position="387"/>
        <end position="405"/>
    </location>
</feature>
<dbReference type="Gene3D" id="1.10.357.140">
    <property type="entry name" value="UbiA prenyltransferase"/>
    <property type="match status" value="1"/>
</dbReference>
<dbReference type="HAMAP" id="MF_01635">
    <property type="entry name" value="UbiA"/>
    <property type="match status" value="1"/>
</dbReference>
<feature type="transmembrane region" description="Helical" evidence="9">
    <location>
        <begin position="259"/>
        <end position="276"/>
    </location>
</feature>
<comment type="similarity">
    <text evidence="4 9">Belongs to the UbiA prenyltransferase family.</text>
</comment>
<dbReference type="Gene3D" id="1.20.120.1780">
    <property type="entry name" value="UbiA prenyltransferase"/>
    <property type="match status" value="1"/>
</dbReference>
<feature type="transmembrane region" description="Helical" evidence="9">
    <location>
        <begin position="205"/>
        <end position="226"/>
    </location>
</feature>
<reference evidence="10" key="1">
    <citation type="journal article" date="2023" name="Science">
        <title>Elucidation of the pathway for biosynthesis of saponin adjuvants from the soapbark tree.</title>
        <authorList>
            <person name="Reed J."/>
            <person name="Orme A."/>
            <person name="El-Demerdash A."/>
            <person name="Owen C."/>
            <person name="Martin L.B.B."/>
            <person name="Misra R.C."/>
            <person name="Kikuchi S."/>
            <person name="Rejzek M."/>
            <person name="Martin A.C."/>
            <person name="Harkess A."/>
            <person name="Leebens-Mack J."/>
            <person name="Louveau T."/>
            <person name="Stephenson M.J."/>
            <person name="Osbourn A."/>
        </authorList>
    </citation>
    <scope>NUCLEOTIDE SEQUENCE</scope>
    <source>
        <strain evidence="10">S10</strain>
    </source>
</reference>
<keyword evidence="9" id="KW-0831">Ubiquinone biosynthesis</keyword>
<feature type="transmembrane region" description="Helical" evidence="9">
    <location>
        <begin position="355"/>
        <end position="375"/>
    </location>
</feature>
<keyword evidence="6 9" id="KW-0812">Transmembrane</keyword>
<comment type="caution">
    <text evidence="10">The sequence shown here is derived from an EMBL/GenBank/DDBJ whole genome shotgun (WGS) entry which is preliminary data.</text>
</comment>
<dbReference type="PANTHER" id="PTHR11048:SF40">
    <property type="entry name" value="4-HYDROXYBENZOATE POLYPRENYLTRANSFERASE, MITOCHONDRIAL-LIKE ISOFORM X1"/>
    <property type="match status" value="1"/>
</dbReference>
<feature type="transmembrane region" description="Helical" evidence="9">
    <location>
        <begin position="282"/>
        <end position="303"/>
    </location>
</feature>
<evidence type="ECO:0000256" key="7">
    <source>
        <dbReference type="ARBA" id="ARBA00022989"/>
    </source>
</evidence>
<evidence type="ECO:0000256" key="5">
    <source>
        <dbReference type="ARBA" id="ARBA00022679"/>
    </source>
</evidence>
<dbReference type="EC" id="2.5.1.39" evidence="9"/>
<gene>
    <name evidence="10" type="ORF">O6P43_020953</name>
</gene>
<evidence type="ECO:0000313" key="10">
    <source>
        <dbReference type="EMBL" id="KAJ7960525.1"/>
    </source>
</evidence>
<dbReference type="InterPro" id="IPR000537">
    <property type="entry name" value="UbiA_prenyltransferase"/>
</dbReference>
<comment type="catalytic activity">
    <reaction evidence="9">
        <text>an all-trans-polyprenyl diphosphate + 4-hydroxybenzoate = a 4-hydroxy-3-(all-trans-polyprenyl)benzoate + diphosphate</text>
        <dbReference type="Rhea" id="RHEA:44504"/>
        <dbReference type="Rhea" id="RHEA-COMP:9514"/>
        <dbReference type="Rhea" id="RHEA-COMP:9564"/>
        <dbReference type="ChEBI" id="CHEBI:17879"/>
        <dbReference type="ChEBI" id="CHEBI:33019"/>
        <dbReference type="ChEBI" id="CHEBI:58914"/>
        <dbReference type="ChEBI" id="CHEBI:78396"/>
        <dbReference type="EC" id="2.5.1.39"/>
    </reaction>
</comment>
<sequence>MSSALISCSVFHRFPKPFLSSSSRVFPDVNRNNISLNFHPLKHGKRFSKKNFNSITCIANHSSSFPTVDEKISSSSSPNVNEEISSPPSIIVDENNSSSSSPIVEGKISWVDKYLPEPVRPYARLARLDMPVGIGLVSLLTWPFLWSIALAAPQGHFPDFNMLNLFAIGVYPFRAATMTVNDVLDYDIDKKISRTKSRPIANGDITPFQGVCLLVFEILLGTGILFPFMNNYSRLLVIPFLFLMCTYPLMKRITYWPQAYLGLNLSWGALIGWAAMKGSCDWKIVLPLYIGGVFWTLVYETIYGHQDKEEDIKMGVKSVPVLLGDSSRNWMAGFGVACIGSLALCGYNAQIGWPYFVGLAAALGQLAWQIFAVDLSSPADCKTKFHSNKWFGVITFFAIVAGRLFS</sequence>
<comment type="pathway">
    <text evidence="3">Secondary metabolite biosynthesis.</text>
</comment>
<keyword evidence="7 9" id="KW-1133">Transmembrane helix</keyword>
<dbReference type="EMBL" id="JARAOO010000008">
    <property type="protein sequence ID" value="KAJ7960525.1"/>
    <property type="molecule type" value="Genomic_DNA"/>
</dbReference>
<keyword evidence="8 9" id="KW-0472">Membrane</keyword>
<keyword evidence="9" id="KW-0999">Mitochondrion inner membrane</keyword>
<dbReference type="Pfam" id="PF01040">
    <property type="entry name" value="UbiA"/>
    <property type="match status" value="1"/>
</dbReference>
<feature type="transmembrane region" description="Helical" evidence="9">
    <location>
        <begin position="330"/>
        <end position="349"/>
    </location>
</feature>
<evidence type="ECO:0000256" key="1">
    <source>
        <dbReference type="ARBA" id="ARBA00001946"/>
    </source>
</evidence>
<dbReference type="GO" id="GO:0008299">
    <property type="term" value="P:isoprenoid biosynthetic process"/>
    <property type="evidence" value="ECO:0007669"/>
    <property type="project" value="UniProtKB-UniRule"/>
</dbReference>
<evidence type="ECO:0000256" key="2">
    <source>
        <dbReference type="ARBA" id="ARBA00004141"/>
    </source>
</evidence>
<evidence type="ECO:0000256" key="6">
    <source>
        <dbReference type="ARBA" id="ARBA00022692"/>
    </source>
</evidence>
<organism evidence="10 11">
    <name type="scientific">Quillaja saponaria</name>
    <name type="common">Soap bark tree</name>
    <dbReference type="NCBI Taxonomy" id="32244"/>
    <lineage>
        <taxon>Eukaryota</taxon>
        <taxon>Viridiplantae</taxon>
        <taxon>Streptophyta</taxon>
        <taxon>Embryophyta</taxon>
        <taxon>Tracheophyta</taxon>
        <taxon>Spermatophyta</taxon>
        <taxon>Magnoliopsida</taxon>
        <taxon>eudicotyledons</taxon>
        <taxon>Gunneridae</taxon>
        <taxon>Pentapetalae</taxon>
        <taxon>rosids</taxon>
        <taxon>fabids</taxon>
        <taxon>Fabales</taxon>
        <taxon>Quillajaceae</taxon>
        <taxon>Quillaja</taxon>
    </lineage>
</organism>
<evidence type="ECO:0000256" key="4">
    <source>
        <dbReference type="ARBA" id="ARBA00005985"/>
    </source>
</evidence>
<dbReference type="FunFam" id="1.20.120.1780:FF:000001">
    <property type="entry name" value="4-hydroxybenzoate octaprenyltransferase"/>
    <property type="match status" value="1"/>
</dbReference>
<name>A0AAD7PMW2_QUISA</name>
<dbReference type="NCBIfam" id="TIGR01474">
    <property type="entry name" value="ubiA_proteo"/>
    <property type="match status" value="1"/>
</dbReference>
<dbReference type="FunFam" id="1.10.357.140:FF:000008">
    <property type="entry name" value="4-hydroxybenzoate octaprenyltransferase"/>
    <property type="match status" value="1"/>
</dbReference>
<evidence type="ECO:0000256" key="3">
    <source>
        <dbReference type="ARBA" id="ARBA00005179"/>
    </source>
</evidence>
<dbReference type="CDD" id="cd13959">
    <property type="entry name" value="PT_UbiA_COQ2"/>
    <property type="match status" value="1"/>
</dbReference>
<proteinExistence type="inferred from homology"/>
<dbReference type="InterPro" id="IPR006370">
    <property type="entry name" value="HB_polyprenyltransferase-like"/>
</dbReference>
<evidence type="ECO:0000256" key="9">
    <source>
        <dbReference type="HAMAP-Rule" id="MF_03189"/>
    </source>
</evidence>
<comment type="cofactor">
    <cofactor evidence="1 9">
        <name>Mg(2+)</name>
        <dbReference type="ChEBI" id="CHEBI:18420"/>
    </cofactor>
</comment>
<keyword evidence="9" id="KW-0414">Isoprene biosynthesis</keyword>
<dbReference type="InterPro" id="IPR044878">
    <property type="entry name" value="UbiA_sf"/>
</dbReference>
<dbReference type="AlphaFoldDB" id="A0AAD7PMW2"/>
<dbReference type="InterPro" id="IPR039653">
    <property type="entry name" value="Prenyltransferase"/>
</dbReference>
<keyword evidence="5 9" id="KW-0808">Transferase</keyword>
<evidence type="ECO:0000313" key="11">
    <source>
        <dbReference type="Proteomes" id="UP001163823"/>
    </source>
</evidence>
<comment type="function">
    <text evidence="9">Catalyzes the prenylation of para-hydroxybenzoate (PHB) with an all-trans polyprenyl group. Mediates the second step in the final reaction sequence of coenzyme Q (CoQ) biosynthesis, which is the condensation of the polyisoprenoid side chain with PHB, generating the first membrane-bound Q intermediate.</text>
</comment>
<dbReference type="Proteomes" id="UP001163823">
    <property type="component" value="Chromosome 8"/>
</dbReference>
<comment type="subcellular location">
    <subcellularLocation>
        <location evidence="2">Membrane</location>
        <topology evidence="2">Multi-pass membrane protein</topology>
    </subcellularLocation>
    <subcellularLocation>
        <location evidence="9">Mitochondrion inner membrane</location>
        <topology evidence="9">Multi-pass membrane protein</topology>
        <orientation evidence="9">Matrix side</orientation>
    </subcellularLocation>
</comment>